<feature type="binding site" evidence="4">
    <location>
        <position position="170"/>
    </location>
    <ligand>
        <name>Zn(2+)</name>
        <dbReference type="ChEBI" id="CHEBI:29105"/>
    </ligand>
</feature>
<accession>A0A1V9F585</accession>
<evidence type="ECO:0000256" key="3">
    <source>
        <dbReference type="ARBA" id="ARBA00023027"/>
    </source>
</evidence>
<keyword evidence="2" id="KW-0808">Transferase</keyword>
<evidence type="ECO:0000256" key="4">
    <source>
        <dbReference type="PROSITE-ProRule" id="PRU00236"/>
    </source>
</evidence>
<organism evidence="6 7">
    <name type="scientific">Niastella yeongjuensis</name>
    <dbReference type="NCBI Taxonomy" id="354355"/>
    <lineage>
        <taxon>Bacteria</taxon>
        <taxon>Pseudomonadati</taxon>
        <taxon>Bacteroidota</taxon>
        <taxon>Chitinophagia</taxon>
        <taxon>Chitinophagales</taxon>
        <taxon>Chitinophagaceae</taxon>
        <taxon>Niastella</taxon>
    </lineage>
</organism>
<reference evidence="7" key="1">
    <citation type="submission" date="2016-04" db="EMBL/GenBank/DDBJ databases">
        <authorList>
            <person name="Chen L."/>
            <person name="Zhuang W."/>
            <person name="Wang G."/>
        </authorList>
    </citation>
    <scope>NUCLEOTIDE SEQUENCE [LARGE SCALE GENOMIC DNA]</scope>
    <source>
        <strain evidence="7">17621</strain>
    </source>
</reference>
<dbReference type="GO" id="GO:0070403">
    <property type="term" value="F:NAD+ binding"/>
    <property type="evidence" value="ECO:0007669"/>
    <property type="project" value="InterPro"/>
</dbReference>
<gene>
    <name evidence="6" type="ORF">A4H97_23660</name>
</gene>
<feature type="domain" description="Deacetylase sirtuin-type" evidence="5">
    <location>
        <begin position="1"/>
        <end position="278"/>
    </location>
</feature>
<dbReference type="InterPro" id="IPR050134">
    <property type="entry name" value="NAD-dep_sirtuin_deacylases"/>
</dbReference>
<dbReference type="InterPro" id="IPR026590">
    <property type="entry name" value="Ssirtuin_cat_dom"/>
</dbReference>
<dbReference type="EMBL" id="LVXG01000006">
    <property type="protein sequence ID" value="OQP53445.1"/>
    <property type="molecule type" value="Genomic_DNA"/>
</dbReference>
<proteinExistence type="predicted"/>
<comment type="caution">
    <text evidence="6">The sequence shown here is derived from an EMBL/GenBank/DDBJ whole genome shotgun (WGS) entry which is preliminary data.</text>
</comment>
<evidence type="ECO:0000256" key="1">
    <source>
        <dbReference type="ARBA" id="ARBA00012928"/>
    </source>
</evidence>
<keyword evidence="3" id="KW-0520">NAD</keyword>
<dbReference type="Gene3D" id="3.30.1600.10">
    <property type="entry name" value="SIR2/SIRT2 'Small Domain"/>
    <property type="match status" value="1"/>
</dbReference>
<dbReference type="SUPFAM" id="SSF52467">
    <property type="entry name" value="DHS-like NAD/FAD-binding domain"/>
    <property type="match status" value="1"/>
</dbReference>
<evidence type="ECO:0000259" key="5">
    <source>
        <dbReference type="PROSITE" id="PS50305"/>
    </source>
</evidence>
<dbReference type="EC" id="2.3.1.286" evidence="1"/>
<name>A0A1V9F585_9BACT</name>
<dbReference type="OrthoDB" id="9800582at2"/>
<dbReference type="GO" id="GO:0046872">
    <property type="term" value="F:metal ion binding"/>
    <property type="evidence" value="ECO:0007669"/>
    <property type="project" value="UniProtKB-KW"/>
</dbReference>
<dbReference type="InterPro" id="IPR003000">
    <property type="entry name" value="Sirtuin"/>
</dbReference>
<keyword evidence="4" id="KW-0479">Metal-binding</keyword>
<dbReference type="PANTHER" id="PTHR11085">
    <property type="entry name" value="NAD-DEPENDENT PROTEIN DEACYLASE SIRTUIN-5, MITOCHONDRIAL-RELATED"/>
    <property type="match status" value="1"/>
</dbReference>
<evidence type="ECO:0000313" key="7">
    <source>
        <dbReference type="Proteomes" id="UP000192610"/>
    </source>
</evidence>
<dbReference type="RefSeq" id="WP_081197789.1">
    <property type="nucleotide sequence ID" value="NZ_FOCZ01000008.1"/>
</dbReference>
<sequence>MTYIDTVLQERLKEFYEKSRRLTILTGAGLSADSGIPTFRDKDGFWTIGSVNYMPEEMGTYEMFLRKPLEVWRWFLYRFNICLKALPNTGHFAITELEDLFADRFRLITQNVDGLHFKAHSSKERTFLIHGTLENARCGNECSSELYPYPQIPIEKDQELTSAQIELLKCPKCGNYLRPHVLWFDERYNEKYFKLDSSMRVAKETGLLLIVGTSGATTLPQRIVESVLSRQGIIVDINPNENYFSGLALKKKNGYWLKGKSSDVLPEFVHFFRTLMTQ</sequence>
<evidence type="ECO:0000256" key="2">
    <source>
        <dbReference type="ARBA" id="ARBA00022679"/>
    </source>
</evidence>
<dbReference type="GO" id="GO:0017136">
    <property type="term" value="F:histone deacetylase activity, NAD-dependent"/>
    <property type="evidence" value="ECO:0007669"/>
    <property type="project" value="TreeGrafter"/>
</dbReference>
<dbReference type="InterPro" id="IPR029035">
    <property type="entry name" value="DHS-like_NAD/FAD-binding_dom"/>
</dbReference>
<dbReference type="PANTHER" id="PTHR11085:SF10">
    <property type="entry name" value="NAD-DEPENDENT PROTEIN DEACYLASE SIRTUIN-5, MITOCHONDRIAL-RELATED"/>
    <property type="match status" value="1"/>
</dbReference>
<feature type="binding site" evidence="4">
    <location>
        <position position="138"/>
    </location>
    <ligand>
        <name>Zn(2+)</name>
        <dbReference type="ChEBI" id="CHEBI:29105"/>
    </ligand>
</feature>
<dbReference type="InterPro" id="IPR026591">
    <property type="entry name" value="Sirtuin_cat_small_dom_sf"/>
</dbReference>
<protein>
    <recommendedName>
        <fullName evidence="1">protein acetyllysine N-acetyltransferase</fullName>
        <ecNumber evidence="1">2.3.1.286</ecNumber>
    </recommendedName>
</protein>
<dbReference type="Proteomes" id="UP000192610">
    <property type="component" value="Unassembled WGS sequence"/>
</dbReference>
<keyword evidence="7" id="KW-1185">Reference proteome</keyword>
<feature type="binding site" evidence="4">
    <location>
        <position position="142"/>
    </location>
    <ligand>
        <name>Zn(2+)</name>
        <dbReference type="ChEBI" id="CHEBI:29105"/>
    </ligand>
</feature>
<dbReference type="STRING" id="354355.SAMN05660816_04468"/>
<dbReference type="Pfam" id="PF02146">
    <property type="entry name" value="SIR2"/>
    <property type="match status" value="1"/>
</dbReference>
<feature type="binding site" evidence="4">
    <location>
        <position position="173"/>
    </location>
    <ligand>
        <name>Zn(2+)</name>
        <dbReference type="ChEBI" id="CHEBI:29105"/>
    </ligand>
</feature>
<keyword evidence="4" id="KW-0862">Zinc</keyword>
<dbReference type="AlphaFoldDB" id="A0A1V9F585"/>
<dbReference type="Gene3D" id="3.40.50.1220">
    <property type="entry name" value="TPP-binding domain"/>
    <property type="match status" value="1"/>
</dbReference>
<dbReference type="PROSITE" id="PS50305">
    <property type="entry name" value="SIRTUIN"/>
    <property type="match status" value="1"/>
</dbReference>
<evidence type="ECO:0000313" key="6">
    <source>
        <dbReference type="EMBL" id="OQP53445.1"/>
    </source>
</evidence>
<feature type="active site" description="Proton acceptor" evidence="4">
    <location>
        <position position="130"/>
    </location>
</feature>